<accession>A0A078A619</accession>
<name>A0A078A619_STYLE</name>
<dbReference type="AlphaFoldDB" id="A0A078A619"/>
<keyword evidence="2" id="KW-1133">Transmembrane helix</keyword>
<evidence type="ECO:0000313" key="3">
    <source>
        <dbReference type="EMBL" id="CDW77341.1"/>
    </source>
</evidence>
<feature type="region of interest" description="Disordered" evidence="1">
    <location>
        <begin position="530"/>
        <end position="550"/>
    </location>
</feature>
<evidence type="ECO:0000256" key="1">
    <source>
        <dbReference type="SAM" id="MobiDB-lite"/>
    </source>
</evidence>
<dbReference type="PANTHER" id="PTHR31398:SF0">
    <property type="entry name" value="MEIOTIC NUCLEAR DIVISION PROTEIN 1 HOMOLOG"/>
    <property type="match status" value="1"/>
</dbReference>
<keyword evidence="4" id="KW-1185">Reference proteome</keyword>
<dbReference type="GO" id="GO:0005634">
    <property type="term" value="C:nucleus"/>
    <property type="evidence" value="ECO:0007669"/>
    <property type="project" value="TreeGrafter"/>
</dbReference>
<dbReference type="OrthoDB" id="296380at2759"/>
<dbReference type="PANTHER" id="PTHR31398">
    <property type="entry name" value="MEIOTIC NUCLEAR DIVISION PROTEIN 1 HOMOLOG"/>
    <property type="match status" value="1"/>
</dbReference>
<dbReference type="Proteomes" id="UP000039865">
    <property type="component" value="Unassembled WGS sequence"/>
</dbReference>
<dbReference type="EMBL" id="CCKQ01006053">
    <property type="protein sequence ID" value="CDW77341.1"/>
    <property type="molecule type" value="Genomic_DNA"/>
</dbReference>
<proteinExistence type="predicted"/>
<evidence type="ECO:0000313" key="4">
    <source>
        <dbReference type="Proteomes" id="UP000039865"/>
    </source>
</evidence>
<keyword evidence="2" id="KW-0812">Transmembrane</keyword>
<protein>
    <recommendedName>
        <fullName evidence="5">Transmembrane protein</fullName>
    </recommendedName>
</protein>
<dbReference type="InParanoid" id="A0A078A619"/>
<gene>
    <name evidence="3" type="primary">Contig12214.g13048</name>
    <name evidence="3" type="ORF">STYLEM_6301</name>
</gene>
<reference evidence="3 4" key="1">
    <citation type="submission" date="2014-06" db="EMBL/GenBank/DDBJ databases">
        <authorList>
            <person name="Swart Estienne"/>
        </authorList>
    </citation>
    <scope>NUCLEOTIDE SEQUENCE [LARGE SCALE GENOMIC DNA]</scope>
    <source>
        <strain evidence="3 4">130c</strain>
    </source>
</reference>
<organism evidence="3 4">
    <name type="scientific">Stylonychia lemnae</name>
    <name type="common">Ciliate</name>
    <dbReference type="NCBI Taxonomy" id="5949"/>
    <lineage>
        <taxon>Eukaryota</taxon>
        <taxon>Sar</taxon>
        <taxon>Alveolata</taxon>
        <taxon>Ciliophora</taxon>
        <taxon>Intramacronucleata</taxon>
        <taxon>Spirotrichea</taxon>
        <taxon>Stichotrichia</taxon>
        <taxon>Sporadotrichida</taxon>
        <taxon>Oxytrichidae</taxon>
        <taxon>Stylonychinae</taxon>
        <taxon>Stylonychia</taxon>
    </lineage>
</organism>
<feature type="transmembrane region" description="Helical" evidence="2">
    <location>
        <begin position="31"/>
        <end position="50"/>
    </location>
</feature>
<sequence>MHSLKGQLRSLDIFGHEVKLLYKGKSAKQTLLGSFMTIISVGLIGFYLVLQIKESFDTALVLIPPFAYSKEQDNEENIYRYINITTILTITTDRLDQDGDRVVEDQHLELFKCSKDRITDNNRISYQIGACDQDYLSKKYSNSTCEKDKLKVQEILKDTYLLVFSSSYYFDPEEFNQSPIKVNTVQNAFRFSSQFEKIVNFEIGLNKAMVSDSKLHENIGSYNREFISTKFVSQGNNDKSEVDPIHFTIQQANNLVMALSNTGGLAGLLFAVVRIIIGPIQEFLYYQSLIQKSFMVEQNRAKDFNTYLELIKRLKNRVPFRYRMRQNIAYYAKKLLLCKKQHFRIQRELFEFGKMKIEKQFDIAVILRDLRTFKMTNSLLLSKYQRKLIPFFKKYQLNQMYERDLQKKEKATKQGERKQFVNEVTQLMIELFSDSQNPSSTYNQVFLHSLFLQNRENAQKDLKSLMYKGVLRYFIQKNLDTRRLLQLSSSSQIKSNNIKSTSLKKTVTLGASAANLEDIKLQIQLNRASAQQSTEEKQDDSPKPIPIYSISDEENQIASQQLKARRKFINL</sequence>
<evidence type="ECO:0008006" key="5">
    <source>
        <dbReference type="Google" id="ProtNLM"/>
    </source>
</evidence>
<evidence type="ECO:0000256" key="2">
    <source>
        <dbReference type="SAM" id="Phobius"/>
    </source>
</evidence>
<dbReference type="GO" id="GO:0007131">
    <property type="term" value="P:reciprocal meiotic recombination"/>
    <property type="evidence" value="ECO:0007669"/>
    <property type="project" value="TreeGrafter"/>
</dbReference>
<keyword evidence="2" id="KW-0472">Membrane</keyword>